<reference evidence="4" key="1">
    <citation type="submission" date="2010-08" db="EMBL/GenBank/DDBJ databases">
        <authorList>
            <consortium name="Caenorhabditis japonica Sequencing Consortium"/>
            <person name="Wilson R.K."/>
        </authorList>
    </citation>
    <scope>NUCLEOTIDE SEQUENCE [LARGE SCALE GENOMIC DNA]</scope>
    <source>
        <strain evidence="4">DF5081</strain>
    </source>
</reference>
<evidence type="ECO:0000259" key="2">
    <source>
        <dbReference type="PROSITE" id="PS50030"/>
    </source>
</evidence>
<feature type="domain" description="UBA" evidence="2">
    <location>
        <begin position="234"/>
        <end position="251"/>
    </location>
</feature>
<dbReference type="PROSITE" id="PS50030">
    <property type="entry name" value="UBA"/>
    <property type="match status" value="1"/>
</dbReference>
<dbReference type="Proteomes" id="UP000005237">
    <property type="component" value="Unassembled WGS sequence"/>
</dbReference>
<dbReference type="EnsemblMetazoa" id="CJA38444.1">
    <property type="protein sequence ID" value="CJA38444.1"/>
    <property type="gene ID" value="WBGene00214291"/>
</dbReference>
<dbReference type="InterPro" id="IPR015940">
    <property type="entry name" value="UBA"/>
</dbReference>
<name>A0A8R1IRS3_CAEJA</name>
<keyword evidence="4" id="KW-1185">Reference proteome</keyword>
<feature type="coiled-coil region" evidence="1">
    <location>
        <begin position="40"/>
        <end position="67"/>
    </location>
</feature>
<feature type="coiled-coil region" evidence="1">
    <location>
        <begin position="122"/>
        <end position="191"/>
    </location>
</feature>
<keyword evidence="1" id="KW-0175">Coiled coil</keyword>
<dbReference type="AlphaFoldDB" id="A0A8R1IRS3"/>
<accession>A0A8R1IRS3</accession>
<protein>
    <submittedName>
        <fullName evidence="3">UBA domain-containing protein</fullName>
    </submittedName>
</protein>
<organism evidence="3 4">
    <name type="scientific">Caenorhabditis japonica</name>
    <dbReference type="NCBI Taxonomy" id="281687"/>
    <lineage>
        <taxon>Eukaryota</taxon>
        <taxon>Metazoa</taxon>
        <taxon>Ecdysozoa</taxon>
        <taxon>Nematoda</taxon>
        <taxon>Chromadorea</taxon>
        <taxon>Rhabditida</taxon>
        <taxon>Rhabditina</taxon>
        <taxon>Rhabditomorpha</taxon>
        <taxon>Rhabditoidea</taxon>
        <taxon>Rhabditidae</taxon>
        <taxon>Peloderinae</taxon>
        <taxon>Caenorhabditis</taxon>
    </lineage>
</organism>
<evidence type="ECO:0000313" key="3">
    <source>
        <dbReference type="EnsemblMetazoa" id="CJA38444.1"/>
    </source>
</evidence>
<evidence type="ECO:0000313" key="4">
    <source>
        <dbReference type="Proteomes" id="UP000005237"/>
    </source>
</evidence>
<evidence type="ECO:0000256" key="1">
    <source>
        <dbReference type="SAM" id="Coils"/>
    </source>
</evidence>
<sequence>MPKKSCDSKKIVSSVAGLTGPAHGITKSSDSDASSFNVISRRLAEELHNMKSEVTRLKRLVETTEEARFKERFVVSMRTREVVDLKQELIRKNITIGRLTKENNELIRKSNEEDGQDLQKVVDSLMKNVDGLEGQLSKTRGENEALAVEKQTLKRELLLAIGAVRNQQDDIKRLKNQLKGQEHKGEKENASIIAKLEVLLAMSSVSLQELKCAVGDPLNQEDDMAIDEFYNNLDFDEEVIQDLKRMGFDFD</sequence>
<proteinExistence type="predicted"/>
<reference evidence="3" key="2">
    <citation type="submission" date="2022-06" db="UniProtKB">
        <authorList>
            <consortium name="EnsemblMetazoa"/>
        </authorList>
    </citation>
    <scope>IDENTIFICATION</scope>
    <source>
        <strain evidence="3">DF5081</strain>
    </source>
</reference>